<reference evidence="2" key="1">
    <citation type="journal article" date="2014" name="FEMS Microbiol. Lett.">
        <title>Draft Genomic DNA Sequence of the Facultatively Methylotrophic Bacterium Acidomonas methanolica type strain MB58.</title>
        <authorList>
            <person name="Higashiura N."/>
            <person name="Hadano H."/>
            <person name="Hirakawa H."/>
            <person name="Matsutani M."/>
            <person name="Takabe S."/>
            <person name="Matsushita K."/>
            <person name="Azuma Y."/>
        </authorList>
    </citation>
    <scope>NUCLEOTIDE SEQUENCE [LARGE SCALE GENOMIC DNA]</scope>
    <source>
        <strain evidence="2">MB58</strain>
    </source>
</reference>
<gene>
    <name evidence="1" type="ORF">Amme_203_003</name>
</gene>
<accession>A0A023D8Z1</accession>
<comment type="caution">
    <text evidence="1">The sequence shown here is derived from an EMBL/GenBank/DDBJ whole genome shotgun (WGS) entry which is preliminary data.</text>
</comment>
<organism evidence="1 2">
    <name type="scientific">Acidomonas methanolica NBRC 104435</name>
    <dbReference type="NCBI Taxonomy" id="1231351"/>
    <lineage>
        <taxon>Bacteria</taxon>
        <taxon>Pseudomonadati</taxon>
        <taxon>Pseudomonadota</taxon>
        <taxon>Alphaproteobacteria</taxon>
        <taxon>Acetobacterales</taxon>
        <taxon>Acetobacteraceae</taxon>
        <taxon>Acidomonas</taxon>
    </lineage>
</organism>
<protein>
    <submittedName>
        <fullName evidence="1">Uncharacterized protein</fullName>
    </submittedName>
</protein>
<sequence length="67" mass="6936">MTPRLSAMALIDAVMRAAGAGFLLLLVASLFVNCRLSSDIHVTLSNGVLTEVAGRMIAAVAHQIGAE</sequence>
<dbReference type="AlphaFoldDB" id="A0A023D8Z1"/>
<proteinExistence type="predicted"/>
<keyword evidence="2" id="KW-1185">Reference proteome</keyword>
<dbReference type="Proteomes" id="UP000019760">
    <property type="component" value="Unassembled WGS sequence"/>
</dbReference>
<dbReference type="RefSeq" id="WP_132127162.1">
    <property type="nucleotide sequence ID" value="NZ_BAND01000187.1"/>
</dbReference>
<reference evidence="1 2" key="2">
    <citation type="journal article" date="2014" name="FEMS Microbiol. Lett.">
        <title>Draft genomic DNA sequence of the facultatively methylotrophic bacterium Acidomonas methanolica type strain MB58.</title>
        <authorList>
            <person name="Higashiura N."/>
            <person name="Hadano H."/>
            <person name="Hirakawa H."/>
            <person name="Matsutani M."/>
            <person name="Takabe S."/>
            <person name="Matsushita K."/>
            <person name="Azuma Y."/>
        </authorList>
    </citation>
    <scope>NUCLEOTIDE SEQUENCE [LARGE SCALE GENOMIC DNA]</scope>
    <source>
        <strain evidence="1 2">MB58</strain>
    </source>
</reference>
<dbReference type="EMBL" id="BAND01000187">
    <property type="protein sequence ID" value="GAJ30598.1"/>
    <property type="molecule type" value="Genomic_DNA"/>
</dbReference>
<evidence type="ECO:0000313" key="1">
    <source>
        <dbReference type="EMBL" id="GAJ30598.1"/>
    </source>
</evidence>
<name>A0A023D8Z1_ACIMT</name>
<evidence type="ECO:0000313" key="2">
    <source>
        <dbReference type="Proteomes" id="UP000019760"/>
    </source>
</evidence>